<dbReference type="PRINTS" id="PR00138">
    <property type="entry name" value="MATRIXIN"/>
</dbReference>
<reference evidence="15" key="2">
    <citation type="submission" date="2022-10" db="EMBL/GenBank/DDBJ databases">
        <authorList>
            <consortium name="ENA_rothamsted_submissions"/>
            <consortium name="culmorum"/>
            <person name="King R."/>
        </authorList>
    </citation>
    <scope>NUCLEOTIDE SEQUENCE</scope>
</reference>
<feature type="binding site" evidence="9">
    <location>
        <position position="186"/>
    </location>
    <ligand>
        <name>Zn(2+)</name>
        <dbReference type="ChEBI" id="CHEBI:29105"/>
        <label>1</label>
    </ligand>
</feature>
<evidence type="ECO:0000313" key="15">
    <source>
        <dbReference type="EMBL" id="CAG9811189.1"/>
    </source>
</evidence>
<feature type="active site" evidence="7">
    <location>
        <position position="243"/>
    </location>
</feature>
<feature type="binding site" evidence="9">
    <location>
        <position position="410"/>
    </location>
    <ligand>
        <name>Ca(2+)</name>
        <dbReference type="ChEBI" id="CHEBI:29108"/>
        <label>4</label>
    </ligand>
</feature>
<comment type="similarity">
    <text evidence="1">Belongs to the peptidase M10A family.</text>
</comment>
<feature type="binding site" evidence="9">
    <location>
        <position position="260"/>
    </location>
    <ligand>
        <name>Zn(2+)</name>
        <dbReference type="ChEBI" id="CHEBI:29105"/>
        <label>2</label>
        <note>catalytic</note>
    </ligand>
</feature>
<evidence type="ECO:0000256" key="7">
    <source>
        <dbReference type="PIRSR" id="PIRSR001191-1"/>
    </source>
</evidence>
<dbReference type="InterPro" id="IPR036375">
    <property type="entry name" value="Hemopexin-like_dom_sf"/>
</dbReference>
<sequence>MKFFVIFLCFNVLWMVRSAPVNSFTKKSLRNNGVDDFNADKLIAFMQKYGYLDNPADMREGLVAESLYAENAIVEGIKNVQRFGKIYPSGVMDDETVKLMSAPRCGVKDVLSSKERRKRFVVGAKNWEKRKITYFLANYSPKVNQTEMESAIKKAFEAWSLYSRLVFKQVNDTGADIIIAFGSYYHGDRYPFDGPGNILAHAFYPYEENSYGGDIHFDNDENWKKGSQTMSEGVDFMTVAVHELGHSLGLAHSPVYNAVMFPYYKGSSPAQLDYDDILGLYQLYIQRTLIDNTDESDNTTTQVSEVENPTHSSNEVQTTTTTSTLPPTTEHASSSIETHVSEDDEPQTPDEVPDFCEGGYDSMGIISNQLYIIKSNYVWKFNSKFKMFDDFPQKLNKVFPNLPRRFRKIDAFYENDENGEIVMFSGNEYITYDSRGPIFMAYNLTRFTNDPDIERIDAAMVWAKNKKTYLFSANRFYRFSEYLKMDPFYPRVMKRWNGVPKNLKGAISFKPNGPTAFFKDDEFLFYDDKNVKLKDGKSKKIVELFDYCNDL</sequence>
<dbReference type="InterPro" id="IPR024079">
    <property type="entry name" value="MetalloPept_cat_dom_sf"/>
</dbReference>
<feature type="repeat" description="Hemopexin" evidence="11">
    <location>
        <begin position="453"/>
        <end position="500"/>
    </location>
</feature>
<evidence type="ECO:0000256" key="6">
    <source>
        <dbReference type="ARBA" id="ARBA00023049"/>
    </source>
</evidence>
<evidence type="ECO:0000256" key="11">
    <source>
        <dbReference type="PROSITE-ProRule" id="PRU01011"/>
    </source>
</evidence>
<dbReference type="GO" id="GO:0006508">
    <property type="term" value="P:proteolysis"/>
    <property type="evidence" value="ECO:0007669"/>
    <property type="project" value="UniProtKB-KW"/>
</dbReference>
<organism evidence="15 16">
    <name type="scientific">Chironomus riparius</name>
    <dbReference type="NCBI Taxonomy" id="315576"/>
    <lineage>
        <taxon>Eukaryota</taxon>
        <taxon>Metazoa</taxon>
        <taxon>Ecdysozoa</taxon>
        <taxon>Arthropoda</taxon>
        <taxon>Hexapoda</taxon>
        <taxon>Insecta</taxon>
        <taxon>Pterygota</taxon>
        <taxon>Neoptera</taxon>
        <taxon>Endopterygota</taxon>
        <taxon>Diptera</taxon>
        <taxon>Nematocera</taxon>
        <taxon>Chironomoidea</taxon>
        <taxon>Chironomidae</taxon>
        <taxon>Chironominae</taxon>
        <taxon>Chironomus</taxon>
    </lineage>
</organism>
<dbReference type="InterPro" id="IPR001818">
    <property type="entry name" value="Pept_M10_metallopeptidase"/>
</dbReference>
<feature type="compositionally biased region" description="Acidic residues" evidence="12">
    <location>
        <begin position="342"/>
        <end position="351"/>
    </location>
</feature>
<keyword evidence="5 8" id="KW-0862">Zinc</keyword>
<keyword evidence="3 8" id="KW-0479">Metal-binding</keyword>
<dbReference type="Proteomes" id="UP001153620">
    <property type="component" value="Chromosome 4"/>
</dbReference>
<dbReference type="Gene3D" id="3.40.390.10">
    <property type="entry name" value="Collagenase (Catalytic Domain)"/>
    <property type="match status" value="1"/>
</dbReference>
<keyword evidence="4" id="KW-0378">Hydrolase</keyword>
<evidence type="ECO:0000256" key="3">
    <source>
        <dbReference type="ARBA" id="ARBA00022723"/>
    </source>
</evidence>
<evidence type="ECO:0000256" key="9">
    <source>
        <dbReference type="PIRSR" id="PIRSR621190-2"/>
    </source>
</evidence>
<feature type="binding site" evidence="8">
    <location>
        <position position="246"/>
    </location>
    <ligand>
        <name>Zn(2+)</name>
        <dbReference type="ChEBI" id="CHEBI:29105"/>
        <label>2</label>
        <note>catalytic</note>
    </ligand>
</feature>
<keyword evidence="13" id="KW-0732">Signal</keyword>
<feature type="binding site" evidence="9">
    <location>
        <position position="212"/>
    </location>
    <ligand>
        <name>Ca(2+)</name>
        <dbReference type="ChEBI" id="CHEBI:29108"/>
        <label>2</label>
    </ligand>
</feature>
<dbReference type="SUPFAM" id="SSF55486">
    <property type="entry name" value="Metalloproteases ('zincins'), catalytic domain"/>
    <property type="match status" value="1"/>
</dbReference>
<feature type="short sequence motif" description="Cysteine switch" evidence="10">
    <location>
        <begin position="103"/>
        <end position="110"/>
    </location>
</feature>
<evidence type="ECO:0000313" key="16">
    <source>
        <dbReference type="Proteomes" id="UP001153620"/>
    </source>
</evidence>
<feature type="binding site" evidence="9">
    <location>
        <position position="214"/>
    </location>
    <ligand>
        <name>Ca(2+)</name>
        <dbReference type="ChEBI" id="CHEBI:29108"/>
        <label>2</label>
    </ligand>
</feature>
<dbReference type="GO" id="GO:0030574">
    <property type="term" value="P:collagen catabolic process"/>
    <property type="evidence" value="ECO:0007669"/>
    <property type="project" value="TreeGrafter"/>
</dbReference>
<dbReference type="InterPro" id="IPR036365">
    <property type="entry name" value="PGBD-like_sf"/>
</dbReference>
<protein>
    <recommendedName>
        <fullName evidence="14">Peptidase metallopeptidase domain-containing protein</fullName>
    </recommendedName>
</protein>
<evidence type="ECO:0000256" key="5">
    <source>
        <dbReference type="ARBA" id="ARBA00022833"/>
    </source>
</evidence>
<dbReference type="Pfam" id="PF00045">
    <property type="entry name" value="Hemopexin"/>
    <property type="match status" value="1"/>
</dbReference>
<feature type="binding site" evidence="9">
    <location>
        <position position="221"/>
    </location>
    <ligand>
        <name>Ca(2+)</name>
        <dbReference type="ChEBI" id="CHEBI:29108"/>
        <label>3</label>
    </ligand>
</feature>
<dbReference type="SMART" id="SM00235">
    <property type="entry name" value="ZnMc"/>
    <property type="match status" value="1"/>
</dbReference>
<feature type="binding site" evidence="8">
    <location>
        <position position="242"/>
    </location>
    <ligand>
        <name>Zn(2+)</name>
        <dbReference type="ChEBI" id="CHEBI:29105"/>
        <label>2</label>
        <note>catalytic</note>
    </ligand>
</feature>
<feature type="domain" description="Peptidase metallopeptidase" evidence="14">
    <location>
        <begin position="123"/>
        <end position="286"/>
    </location>
</feature>
<feature type="binding site" evidence="9">
    <location>
        <position position="221"/>
    </location>
    <ligand>
        <name>Ca(2+)</name>
        <dbReference type="ChEBI" id="CHEBI:29108"/>
        <label>1</label>
    </ligand>
</feature>
<dbReference type="InterPro" id="IPR006026">
    <property type="entry name" value="Peptidase_Metallo"/>
</dbReference>
<dbReference type="SUPFAM" id="SSF50923">
    <property type="entry name" value="Hemopexin-like domain"/>
    <property type="match status" value="1"/>
</dbReference>
<evidence type="ECO:0000256" key="4">
    <source>
        <dbReference type="ARBA" id="ARBA00022801"/>
    </source>
</evidence>
<gene>
    <name evidence="15" type="ORF">CHIRRI_LOCUS13998</name>
</gene>
<feature type="binding site" evidence="9">
    <location>
        <position position="201"/>
    </location>
    <ligand>
        <name>Zn(2+)</name>
        <dbReference type="ChEBI" id="CHEBI:29105"/>
        <label>1</label>
    </ligand>
</feature>
<dbReference type="CDD" id="cd04278">
    <property type="entry name" value="ZnMc_MMP"/>
    <property type="match status" value="1"/>
</dbReference>
<name>A0A9N9S4L4_9DIPT</name>
<dbReference type="GO" id="GO:0004222">
    <property type="term" value="F:metalloendopeptidase activity"/>
    <property type="evidence" value="ECO:0007669"/>
    <property type="project" value="InterPro"/>
</dbReference>
<dbReference type="GO" id="GO:0005615">
    <property type="term" value="C:extracellular space"/>
    <property type="evidence" value="ECO:0007669"/>
    <property type="project" value="TreeGrafter"/>
</dbReference>
<feature type="binding site" evidence="9">
    <location>
        <position position="176"/>
    </location>
    <ligand>
        <name>Ca(2+)</name>
        <dbReference type="ChEBI" id="CHEBI:29108"/>
        <label>2</label>
    </ligand>
</feature>
<feature type="binding site" evidence="8">
    <location>
        <position position="252"/>
    </location>
    <ligand>
        <name>Zn(2+)</name>
        <dbReference type="ChEBI" id="CHEBI:29105"/>
        <label>2</label>
        <note>catalytic</note>
    </ligand>
</feature>
<dbReference type="GO" id="GO:0008270">
    <property type="term" value="F:zinc ion binding"/>
    <property type="evidence" value="ECO:0007669"/>
    <property type="project" value="InterPro"/>
</dbReference>
<dbReference type="GO" id="GO:0030198">
    <property type="term" value="P:extracellular matrix organization"/>
    <property type="evidence" value="ECO:0007669"/>
    <property type="project" value="TreeGrafter"/>
</dbReference>
<keyword evidence="6" id="KW-0482">Metalloprotease</keyword>
<feature type="binding site" evidence="9">
    <location>
        <position position="459"/>
    </location>
    <ligand>
        <name>Ca(2+)</name>
        <dbReference type="ChEBI" id="CHEBI:29108"/>
        <label>5</label>
    </ligand>
</feature>
<feature type="binding site" evidence="9">
    <location>
        <position position="193"/>
    </location>
    <ligand>
        <name>Ca(2+)</name>
        <dbReference type="ChEBI" id="CHEBI:29108"/>
        <label>3</label>
    </ligand>
</feature>
<dbReference type="InterPro" id="IPR021190">
    <property type="entry name" value="Pept_M10A"/>
</dbReference>
<dbReference type="SUPFAM" id="SSF47090">
    <property type="entry name" value="PGBD-like"/>
    <property type="match status" value="1"/>
</dbReference>
<feature type="binding site" evidence="9">
    <location>
        <position position="216"/>
    </location>
    <ligand>
        <name>Zn(2+)</name>
        <dbReference type="ChEBI" id="CHEBI:29105"/>
        <label>1</label>
    </ligand>
</feature>
<feature type="binding site" evidence="9">
    <location>
        <position position="218"/>
    </location>
    <ligand>
        <name>Ca(2+)</name>
        <dbReference type="ChEBI" id="CHEBI:29108"/>
        <label>3</label>
    </ligand>
</feature>
<accession>A0A9N9S4L4</accession>
<dbReference type="InterPro" id="IPR033739">
    <property type="entry name" value="M10A_MMP"/>
</dbReference>
<feature type="binding site" evidence="9">
    <location>
        <position position="194"/>
    </location>
    <ligand>
        <name>Ca(2+)</name>
        <dbReference type="ChEBI" id="CHEBI:29108"/>
        <label>3</label>
    </ligand>
</feature>
<keyword evidence="16" id="KW-1185">Reference proteome</keyword>
<dbReference type="Pfam" id="PF00413">
    <property type="entry name" value="Peptidase_M10"/>
    <property type="match status" value="1"/>
</dbReference>
<feature type="compositionally biased region" description="Polar residues" evidence="12">
    <location>
        <begin position="298"/>
        <end position="317"/>
    </location>
</feature>
<keyword evidence="2" id="KW-0645">Protease</keyword>
<feature type="region of interest" description="Disordered" evidence="12">
    <location>
        <begin position="294"/>
        <end position="351"/>
    </location>
</feature>
<dbReference type="AlphaFoldDB" id="A0A9N9S4L4"/>
<feature type="binding site" evidence="9">
    <location>
        <position position="188"/>
    </location>
    <ligand>
        <name>Zn(2+)</name>
        <dbReference type="ChEBI" id="CHEBI:29105"/>
        <label>1</label>
    </ligand>
</feature>
<dbReference type="Gene3D" id="2.110.10.10">
    <property type="entry name" value="Hemopexin-like domain"/>
    <property type="match status" value="1"/>
</dbReference>
<dbReference type="PROSITE" id="PS51642">
    <property type="entry name" value="HEMOPEXIN_2"/>
    <property type="match status" value="1"/>
</dbReference>
<evidence type="ECO:0000256" key="1">
    <source>
        <dbReference type="ARBA" id="ARBA00010370"/>
    </source>
</evidence>
<feature type="binding site" evidence="9">
    <location>
        <position position="361"/>
    </location>
    <ligand>
        <name>Ca(2+)</name>
        <dbReference type="ChEBI" id="CHEBI:29108"/>
        <label>4</label>
    </ligand>
</feature>
<evidence type="ECO:0000256" key="2">
    <source>
        <dbReference type="ARBA" id="ARBA00022670"/>
    </source>
</evidence>
<dbReference type="PANTHER" id="PTHR10201:SF169">
    <property type="entry name" value="MATRIX METALLOPROTEINASE-16-LIKE PROTEIN"/>
    <property type="match status" value="1"/>
</dbReference>
<dbReference type="SMART" id="SM00120">
    <property type="entry name" value="HX"/>
    <property type="match status" value="4"/>
</dbReference>
<feature type="signal peptide" evidence="13">
    <location>
        <begin position="1"/>
        <end position="18"/>
    </location>
</feature>
<comment type="cofactor">
    <cofactor evidence="9">
        <name>Ca(2+)</name>
        <dbReference type="ChEBI" id="CHEBI:29108"/>
    </cofactor>
    <text evidence="9">Can bind about 5 Ca(2+) ions per subunit.</text>
</comment>
<keyword evidence="9" id="KW-0106">Calcium</keyword>
<dbReference type="GO" id="GO:0031012">
    <property type="term" value="C:extracellular matrix"/>
    <property type="evidence" value="ECO:0007669"/>
    <property type="project" value="InterPro"/>
</dbReference>
<dbReference type="InterPro" id="IPR018487">
    <property type="entry name" value="Hemopexin-like_repeat"/>
</dbReference>
<evidence type="ECO:0000256" key="12">
    <source>
        <dbReference type="SAM" id="MobiDB-lite"/>
    </source>
</evidence>
<dbReference type="PIRSF" id="PIRSF001191">
    <property type="entry name" value="Peptidase_M10A_matrix"/>
    <property type="match status" value="1"/>
</dbReference>
<comment type="cofactor">
    <cofactor evidence="9">
        <name>Zn(2+)</name>
        <dbReference type="ChEBI" id="CHEBI:29105"/>
    </cofactor>
    <text evidence="9">Binds 2 Zn(2+) ions per subunit.</text>
</comment>
<evidence type="ECO:0000259" key="14">
    <source>
        <dbReference type="SMART" id="SM00235"/>
    </source>
</evidence>
<evidence type="ECO:0000256" key="8">
    <source>
        <dbReference type="PIRSR" id="PIRSR001191-2"/>
    </source>
</evidence>
<dbReference type="OrthoDB" id="406838at2759"/>
<feature type="binding site" description="in inhibited form" evidence="9">
    <location>
        <position position="105"/>
    </location>
    <ligand>
        <name>Zn(2+)</name>
        <dbReference type="ChEBI" id="CHEBI:29105"/>
        <label>2</label>
        <note>catalytic</note>
    </ligand>
</feature>
<reference evidence="15" key="1">
    <citation type="submission" date="2022-01" db="EMBL/GenBank/DDBJ databases">
        <authorList>
            <person name="King R."/>
        </authorList>
    </citation>
    <scope>NUCLEOTIDE SEQUENCE</scope>
</reference>
<dbReference type="FunFam" id="3.40.390.10:FF:000022">
    <property type="entry name" value="Matrix metalloproteinase 1, isoform C"/>
    <property type="match status" value="1"/>
</dbReference>
<dbReference type="PANTHER" id="PTHR10201">
    <property type="entry name" value="MATRIX METALLOPROTEINASE"/>
    <property type="match status" value="1"/>
</dbReference>
<feature type="compositionally biased region" description="Low complexity" evidence="12">
    <location>
        <begin position="318"/>
        <end position="329"/>
    </location>
</feature>
<evidence type="ECO:0000256" key="10">
    <source>
        <dbReference type="PIRSR" id="PIRSR621190-5"/>
    </source>
</evidence>
<evidence type="ECO:0000256" key="13">
    <source>
        <dbReference type="SAM" id="SignalP"/>
    </source>
</evidence>
<proteinExistence type="inferred from homology"/>
<feature type="chain" id="PRO_5040203726" description="Peptidase metallopeptidase domain-containing protein" evidence="13">
    <location>
        <begin position="19"/>
        <end position="551"/>
    </location>
</feature>
<dbReference type="EMBL" id="OU895880">
    <property type="protein sequence ID" value="CAG9811189.1"/>
    <property type="molecule type" value="Genomic_DNA"/>
</dbReference>